<evidence type="ECO:0000313" key="1">
    <source>
        <dbReference type="EMBL" id="EHM39020.1"/>
    </source>
</evidence>
<reference evidence="1 2" key="1">
    <citation type="submission" date="2011-08" db="EMBL/GenBank/DDBJ databases">
        <authorList>
            <person name="Weinstock G."/>
            <person name="Sodergren E."/>
            <person name="Clifton S."/>
            <person name="Fulton L."/>
            <person name="Fulton B."/>
            <person name="Courtney L."/>
            <person name="Fronick C."/>
            <person name="Harrison M."/>
            <person name="Strong C."/>
            <person name="Farmer C."/>
            <person name="Delahaunty K."/>
            <person name="Markovic C."/>
            <person name="Hall O."/>
            <person name="Minx P."/>
            <person name="Tomlinson C."/>
            <person name="Mitreva M."/>
            <person name="Hou S."/>
            <person name="Chen J."/>
            <person name="Wollam A."/>
            <person name="Pepin K.H."/>
            <person name="Johnson M."/>
            <person name="Bhonagiri V."/>
            <person name="Zhang X."/>
            <person name="Suruliraj S."/>
            <person name="Warren W."/>
            <person name="Chinwalla A."/>
            <person name="Mardis E.R."/>
            <person name="Wilson R.K."/>
        </authorList>
    </citation>
    <scope>NUCLEOTIDE SEQUENCE [LARGE SCALE GENOMIC DNA]</scope>
    <source>
        <strain evidence="1 2">ATCC 51873</strain>
    </source>
</reference>
<dbReference type="AlphaFoldDB" id="G9YC30"/>
<dbReference type="HOGENOM" id="CLU_3290485_0_0_6"/>
<dbReference type="Proteomes" id="UP000005959">
    <property type="component" value="Unassembled WGS sequence"/>
</dbReference>
<comment type="caution">
    <text evidence="1">The sequence shown here is derived from an EMBL/GenBank/DDBJ whole genome shotgun (WGS) entry which is preliminary data.</text>
</comment>
<organism evidence="1 2">
    <name type="scientific">Hafnia alvei ATCC 51873</name>
    <dbReference type="NCBI Taxonomy" id="1002364"/>
    <lineage>
        <taxon>Bacteria</taxon>
        <taxon>Pseudomonadati</taxon>
        <taxon>Pseudomonadota</taxon>
        <taxon>Gammaproteobacteria</taxon>
        <taxon>Enterobacterales</taxon>
        <taxon>Hafniaceae</taxon>
        <taxon>Hafnia</taxon>
    </lineage>
</organism>
<dbReference type="EMBL" id="AGCI01000099">
    <property type="protein sequence ID" value="EHM39020.1"/>
    <property type="molecule type" value="Genomic_DNA"/>
</dbReference>
<protein>
    <submittedName>
        <fullName evidence="1">Uncharacterized protein</fullName>
    </submittedName>
</protein>
<name>G9YC30_HAFAL</name>
<sequence length="40" mass="4518">MLILGEYCDRVLGAICMINILNGYIARSATSFYASEYLRL</sequence>
<evidence type="ECO:0000313" key="2">
    <source>
        <dbReference type="Proteomes" id="UP000005959"/>
    </source>
</evidence>
<proteinExistence type="predicted"/>
<accession>G9YC30</accession>
<gene>
    <name evidence="1" type="ORF">HMPREF0454_04156</name>
</gene>